<reference evidence="2" key="1">
    <citation type="journal article" date="2021" name="Nat. Commun.">
        <title>Genetic determinants of endophytism in the Arabidopsis root mycobiome.</title>
        <authorList>
            <person name="Mesny F."/>
            <person name="Miyauchi S."/>
            <person name="Thiergart T."/>
            <person name="Pickel B."/>
            <person name="Atanasova L."/>
            <person name="Karlsson M."/>
            <person name="Huettel B."/>
            <person name="Barry K.W."/>
            <person name="Haridas S."/>
            <person name="Chen C."/>
            <person name="Bauer D."/>
            <person name="Andreopoulos W."/>
            <person name="Pangilinan J."/>
            <person name="LaButti K."/>
            <person name="Riley R."/>
            <person name="Lipzen A."/>
            <person name="Clum A."/>
            <person name="Drula E."/>
            <person name="Henrissat B."/>
            <person name="Kohler A."/>
            <person name="Grigoriev I.V."/>
            <person name="Martin F.M."/>
            <person name="Hacquard S."/>
        </authorList>
    </citation>
    <scope>NUCLEOTIDE SEQUENCE</scope>
    <source>
        <strain evidence="2">MPI-CAGE-AT-0021</strain>
    </source>
</reference>
<evidence type="ECO:0000313" key="3">
    <source>
        <dbReference type="Proteomes" id="UP000717696"/>
    </source>
</evidence>
<feature type="region of interest" description="Disordered" evidence="1">
    <location>
        <begin position="1"/>
        <end position="40"/>
    </location>
</feature>
<organism evidence="2 3">
    <name type="scientific">Dactylonectria estremocensis</name>
    <dbReference type="NCBI Taxonomy" id="1079267"/>
    <lineage>
        <taxon>Eukaryota</taxon>
        <taxon>Fungi</taxon>
        <taxon>Dikarya</taxon>
        <taxon>Ascomycota</taxon>
        <taxon>Pezizomycotina</taxon>
        <taxon>Sordariomycetes</taxon>
        <taxon>Hypocreomycetidae</taxon>
        <taxon>Hypocreales</taxon>
        <taxon>Nectriaceae</taxon>
        <taxon>Dactylonectria</taxon>
    </lineage>
</organism>
<dbReference type="OrthoDB" id="5088056at2759"/>
<evidence type="ECO:0000256" key="1">
    <source>
        <dbReference type="SAM" id="MobiDB-lite"/>
    </source>
</evidence>
<protein>
    <submittedName>
        <fullName evidence="2">Uncharacterized protein</fullName>
    </submittedName>
</protein>
<feature type="compositionally biased region" description="Basic and acidic residues" evidence="1">
    <location>
        <begin position="31"/>
        <end position="40"/>
    </location>
</feature>
<dbReference type="Proteomes" id="UP000717696">
    <property type="component" value="Unassembled WGS sequence"/>
</dbReference>
<proteinExistence type="predicted"/>
<comment type="caution">
    <text evidence="2">The sequence shown here is derived from an EMBL/GenBank/DDBJ whole genome shotgun (WGS) entry which is preliminary data.</text>
</comment>
<name>A0A9P9DQZ3_9HYPO</name>
<dbReference type="EMBL" id="JAGMUU010000025">
    <property type="protein sequence ID" value="KAH7123419.1"/>
    <property type="molecule type" value="Genomic_DNA"/>
</dbReference>
<sequence>MSERLPPVGLEQGSFGQFQLGVAQENPQPRPEPRNQRQEALRKLDECIPKNEDQWQEARRHHGFKTPEDIHRTVSALVRDGPLRSDLQKFIYVAVCCVDRYRGDKAKGYSNYRARVRAENLTEFTIDNYMSLVLGIISLINKLYRTLRHRAFESVLLFAPLGLRTLGHYKQEPTKFVACFPACRIIPEEQASLALYLPFIVKYRHPEYSYQVVCDALRTNVLGEDEYLKFVSVLESNKPIPRILPDPNESQPRTSLSASLNDRGRYDPVRDLWDHNVDLTEHLNTEQLYTVSSPITGFKIFKITESIQKKVAAAGKEQNGCISQEVPGAIIFRFDWSPLLSMAVGLVIHELVQSGILSPGDMHLSRFFFRHDSGPMTVPTGWLKIIVPTTSTTEPGMVTVSNQNVQEDVVWNTGFGILLGQGTTLTTSKTIYYISVGIPTFQE</sequence>
<keyword evidence="3" id="KW-1185">Reference proteome</keyword>
<gene>
    <name evidence="2" type="ORF">B0J13DRAFT_680091</name>
</gene>
<accession>A0A9P9DQZ3</accession>
<evidence type="ECO:0000313" key="2">
    <source>
        <dbReference type="EMBL" id="KAH7123419.1"/>
    </source>
</evidence>
<dbReference type="AlphaFoldDB" id="A0A9P9DQZ3"/>